<dbReference type="SUPFAM" id="SSF47413">
    <property type="entry name" value="lambda repressor-like DNA-binding domains"/>
    <property type="match status" value="1"/>
</dbReference>
<feature type="compositionally biased region" description="Polar residues" evidence="1">
    <location>
        <begin position="1"/>
        <end position="12"/>
    </location>
</feature>
<dbReference type="InterPro" id="IPR001387">
    <property type="entry name" value="Cro/C1-type_HTH"/>
</dbReference>
<dbReference type="InterPro" id="IPR010982">
    <property type="entry name" value="Lambda_DNA-bd_dom_sf"/>
</dbReference>
<dbReference type="AlphaFoldDB" id="A0A7D4CXN4"/>
<evidence type="ECO:0000256" key="1">
    <source>
        <dbReference type="SAM" id="MobiDB-lite"/>
    </source>
</evidence>
<dbReference type="RefSeq" id="WP_173225781.1">
    <property type="nucleotide sequence ID" value="NZ_CP048104.1"/>
</dbReference>
<feature type="region of interest" description="Disordered" evidence="1">
    <location>
        <begin position="1"/>
        <end position="24"/>
    </location>
</feature>
<reference evidence="3 4" key="1">
    <citation type="submission" date="2020-01" db="EMBL/GenBank/DDBJ databases">
        <authorList>
            <person name="Gulvik C.A."/>
            <person name="Batra D.G."/>
        </authorList>
    </citation>
    <scope>NUCLEOTIDE SEQUENCE [LARGE SCALE GENOMIC DNA]</scope>
    <source>
        <strain evidence="3 4">W9323</strain>
    </source>
</reference>
<protein>
    <submittedName>
        <fullName evidence="3">Helix-turn-helix transcriptional regulator</fullName>
    </submittedName>
</protein>
<dbReference type="Pfam" id="PF01381">
    <property type="entry name" value="HTH_3"/>
    <property type="match status" value="1"/>
</dbReference>
<sequence length="24" mass="2503">MAKRLGTTQSVISRIENGGNIPCG</sequence>
<keyword evidence="4" id="KW-1185">Reference proteome</keyword>
<dbReference type="Proteomes" id="UP000503088">
    <property type="component" value="Chromosome"/>
</dbReference>
<gene>
    <name evidence="3" type="ORF">GXN76_15730</name>
</gene>
<organism evidence="3 4">
    <name type="scientific">Kroppenstedtia pulmonis</name>
    <dbReference type="NCBI Taxonomy" id="1380685"/>
    <lineage>
        <taxon>Bacteria</taxon>
        <taxon>Bacillati</taxon>
        <taxon>Bacillota</taxon>
        <taxon>Bacilli</taxon>
        <taxon>Bacillales</taxon>
        <taxon>Thermoactinomycetaceae</taxon>
        <taxon>Kroppenstedtia</taxon>
    </lineage>
</organism>
<dbReference type="KEGG" id="kpul:GXN76_15730"/>
<accession>A0A7D4CXN4</accession>
<dbReference type="EMBL" id="CP048104">
    <property type="protein sequence ID" value="QKG86097.1"/>
    <property type="molecule type" value="Genomic_DNA"/>
</dbReference>
<evidence type="ECO:0000313" key="3">
    <source>
        <dbReference type="EMBL" id="QKG86097.1"/>
    </source>
</evidence>
<dbReference type="GO" id="GO:0003677">
    <property type="term" value="F:DNA binding"/>
    <property type="evidence" value="ECO:0007669"/>
    <property type="project" value="InterPro"/>
</dbReference>
<feature type="domain" description="HTH cro/C1-type" evidence="2">
    <location>
        <begin position="1"/>
        <end position="22"/>
    </location>
</feature>
<name>A0A7D4CXN4_9BACL</name>
<proteinExistence type="predicted"/>
<evidence type="ECO:0000259" key="2">
    <source>
        <dbReference type="Pfam" id="PF01381"/>
    </source>
</evidence>
<evidence type="ECO:0000313" key="4">
    <source>
        <dbReference type="Proteomes" id="UP000503088"/>
    </source>
</evidence>
<dbReference type="CDD" id="cd00093">
    <property type="entry name" value="HTH_XRE"/>
    <property type="match status" value="1"/>
</dbReference>